<sequence length="448" mass="50957">MSEPLFNLYQAFNSLTLWRGITRDAAVQCFHNIATAAALEPKTPLCNLLPEYHRLAGLLLESAANRHLPPAGNPWQNHLFNLILFEDHLFARQSAGQQEISPLLQGAFLHDLCKLQVLCQQGLSVLEELFHDSPGVFRLSGYAAGSPGQGRHPVCGPVLELKEKLLLSQHWPDLLPDFMDFYRRAGFGEFARYWAFRWEATPAGYQLAGLEEPDPIRLHQLIGYERQRKQVLDNTERLLKGRPAHNLLLYGDRGTGKSSTIKALLHEYGPLGLRLVQVSRKNLGGLQKLTGFLRKIPLKFVIFIDDLSFEETETEYKEFKTQLEGSLEQQPANVCIYVTSNQRHLIKEYFGERTTRVADDGEVHPGDTMQEKLSLADRFGLKITFLAPDKEAFLNIVRELAAQEGIQIDAATLERLALQWTLRNSERSGRTARQFIDHIKDRDDFNIF</sequence>
<evidence type="ECO:0000313" key="3">
    <source>
        <dbReference type="Proteomes" id="UP000184148"/>
    </source>
</evidence>
<protein>
    <recommendedName>
        <fullName evidence="1">AAA+ ATPase domain-containing protein</fullName>
    </recommendedName>
</protein>
<dbReference type="InterPro" id="IPR003593">
    <property type="entry name" value="AAA+_ATPase"/>
</dbReference>
<dbReference type="Proteomes" id="UP000184148">
    <property type="component" value="Unassembled WGS sequence"/>
</dbReference>
<gene>
    <name evidence="2" type="ORF">SAMN02745133_02087</name>
</gene>
<keyword evidence="3" id="KW-1185">Reference proteome</keyword>
<dbReference type="AlphaFoldDB" id="A0A1M4ZSZ5"/>
<dbReference type="EMBL" id="FQUY01000014">
    <property type="protein sequence ID" value="SHF20927.1"/>
    <property type="molecule type" value="Genomic_DNA"/>
</dbReference>
<dbReference type="Gene3D" id="3.40.50.300">
    <property type="entry name" value="P-loop containing nucleotide triphosphate hydrolases"/>
    <property type="match status" value="1"/>
</dbReference>
<evidence type="ECO:0000313" key="2">
    <source>
        <dbReference type="EMBL" id="SHF20927.1"/>
    </source>
</evidence>
<dbReference type="CDD" id="cd00009">
    <property type="entry name" value="AAA"/>
    <property type="match status" value="1"/>
</dbReference>
<evidence type="ECO:0000259" key="1">
    <source>
        <dbReference type="SMART" id="SM00382"/>
    </source>
</evidence>
<dbReference type="RefSeq" id="WP_073239324.1">
    <property type="nucleotide sequence ID" value="NZ_FQUY01000014.1"/>
</dbReference>
<dbReference type="PANTHER" id="PTHR42935">
    <property type="entry name" value="SLR0930 PROTEIN"/>
    <property type="match status" value="1"/>
</dbReference>
<dbReference type="SMART" id="SM00382">
    <property type="entry name" value="AAA"/>
    <property type="match status" value="1"/>
</dbReference>
<dbReference type="InterPro" id="IPR027417">
    <property type="entry name" value="P-loop_NTPase"/>
</dbReference>
<name>A0A1M4ZSZ5_9FIRM</name>
<dbReference type="STRING" id="1121429.SAMN02745133_02087"/>
<proteinExistence type="predicted"/>
<dbReference type="InterPro" id="IPR008533">
    <property type="entry name" value="DUF815"/>
</dbReference>
<dbReference type="OrthoDB" id="9812140at2"/>
<dbReference type="Pfam" id="PF05673">
    <property type="entry name" value="DUF815"/>
    <property type="match status" value="1"/>
</dbReference>
<dbReference type="SUPFAM" id="SSF52540">
    <property type="entry name" value="P-loop containing nucleoside triphosphate hydrolases"/>
    <property type="match status" value="1"/>
</dbReference>
<feature type="domain" description="AAA+ ATPase" evidence="1">
    <location>
        <begin position="243"/>
        <end position="360"/>
    </location>
</feature>
<organism evidence="2 3">
    <name type="scientific">Desulforamulus putei DSM 12395</name>
    <dbReference type="NCBI Taxonomy" id="1121429"/>
    <lineage>
        <taxon>Bacteria</taxon>
        <taxon>Bacillati</taxon>
        <taxon>Bacillota</taxon>
        <taxon>Clostridia</taxon>
        <taxon>Eubacteriales</taxon>
        <taxon>Peptococcaceae</taxon>
        <taxon>Desulforamulus</taxon>
    </lineage>
</organism>
<reference evidence="3" key="1">
    <citation type="submission" date="2016-11" db="EMBL/GenBank/DDBJ databases">
        <authorList>
            <person name="Varghese N."/>
            <person name="Submissions S."/>
        </authorList>
    </citation>
    <scope>NUCLEOTIDE SEQUENCE [LARGE SCALE GENOMIC DNA]</scope>
    <source>
        <strain evidence="3">DSM 12395</strain>
    </source>
</reference>
<dbReference type="PANTHER" id="PTHR42935:SF1">
    <property type="entry name" value="SLR0930 PROTEIN"/>
    <property type="match status" value="1"/>
</dbReference>
<accession>A0A1M4ZSZ5</accession>